<name>A0A940NPW7_9BACI</name>
<proteinExistence type="predicted"/>
<keyword evidence="3" id="KW-1185">Reference proteome</keyword>
<dbReference type="RefSeq" id="WP_209406966.1">
    <property type="nucleotide sequence ID" value="NZ_JAGIYQ010000013.1"/>
</dbReference>
<evidence type="ECO:0000313" key="3">
    <source>
        <dbReference type="Proteomes" id="UP000682134"/>
    </source>
</evidence>
<dbReference type="SUPFAM" id="SSF49785">
    <property type="entry name" value="Galactose-binding domain-like"/>
    <property type="match status" value="1"/>
</dbReference>
<organism evidence="2 3">
    <name type="scientific">Gottfriedia endophytica</name>
    <dbReference type="NCBI Taxonomy" id="2820819"/>
    <lineage>
        <taxon>Bacteria</taxon>
        <taxon>Bacillati</taxon>
        <taxon>Bacillota</taxon>
        <taxon>Bacilli</taxon>
        <taxon>Bacillales</taxon>
        <taxon>Bacillaceae</taxon>
        <taxon>Gottfriedia</taxon>
    </lineage>
</organism>
<evidence type="ECO:0000259" key="1">
    <source>
        <dbReference type="Pfam" id="PF08305"/>
    </source>
</evidence>
<gene>
    <name evidence="2" type="ORF">J5Y03_15780</name>
</gene>
<dbReference type="Pfam" id="PF08305">
    <property type="entry name" value="NPCBM"/>
    <property type="match status" value="1"/>
</dbReference>
<dbReference type="InterPro" id="IPR013222">
    <property type="entry name" value="Glyco_hyd_98_carb-bd"/>
</dbReference>
<dbReference type="InterPro" id="IPR038637">
    <property type="entry name" value="NPCBM_sf"/>
</dbReference>
<evidence type="ECO:0000313" key="2">
    <source>
        <dbReference type="EMBL" id="MBP0726621.1"/>
    </source>
</evidence>
<reference evidence="2" key="1">
    <citation type="submission" date="2021-04" db="EMBL/GenBank/DDBJ databases">
        <title>Genome seq and assembly of Bacillus sp.</title>
        <authorList>
            <person name="Chhetri G."/>
        </authorList>
    </citation>
    <scope>NUCLEOTIDE SEQUENCE</scope>
    <source>
        <strain evidence="2">RG28</strain>
    </source>
</reference>
<sequence>MVTETLGYPTVFNKTKNILYMGYNPYGSYLKDVVGEPYFTSYGTEYRSVNYDNYRDFYYAGGTFYSKGYALKIHSGKQETAFNLKKKYTEFKGSIGYSSKYHEYNIPTNLKIYGDGGLLFNIDMKPGDLPYPLTLDVDGINKLSFVFNGEYGEINDSNFNEVIICDPIVK</sequence>
<dbReference type="Proteomes" id="UP000682134">
    <property type="component" value="Unassembled WGS sequence"/>
</dbReference>
<feature type="domain" description="Glycosyl hydrolase family 98 putative carbohydrate-binding module" evidence="1">
    <location>
        <begin position="60"/>
        <end position="150"/>
    </location>
</feature>
<dbReference type="EMBL" id="JAGIYQ010000013">
    <property type="protein sequence ID" value="MBP0726621.1"/>
    <property type="molecule type" value="Genomic_DNA"/>
</dbReference>
<accession>A0A940NPW7</accession>
<dbReference type="Gene3D" id="2.60.120.1060">
    <property type="entry name" value="NPCBM/NEW2 domain"/>
    <property type="match status" value="1"/>
</dbReference>
<dbReference type="InterPro" id="IPR008979">
    <property type="entry name" value="Galactose-bd-like_sf"/>
</dbReference>
<comment type="caution">
    <text evidence="2">The sequence shown here is derived from an EMBL/GenBank/DDBJ whole genome shotgun (WGS) entry which is preliminary data.</text>
</comment>
<protein>
    <submittedName>
        <fullName evidence="2">NPCBM/NEW2 domain-containing protein</fullName>
    </submittedName>
</protein>
<dbReference type="AlphaFoldDB" id="A0A940NPW7"/>